<dbReference type="PIRSF" id="PIRSF005962">
    <property type="entry name" value="Pept_M20D_amidohydro"/>
    <property type="match status" value="1"/>
</dbReference>
<dbReference type="PANTHER" id="PTHR11014">
    <property type="entry name" value="PEPTIDASE M20 FAMILY MEMBER"/>
    <property type="match status" value="1"/>
</dbReference>
<protein>
    <submittedName>
        <fullName evidence="2">Amidohydrolase</fullName>
    </submittedName>
</protein>
<dbReference type="PANTHER" id="PTHR11014:SF63">
    <property type="entry name" value="METALLOPEPTIDASE, PUTATIVE (AFU_ORTHOLOGUE AFUA_6G09600)-RELATED"/>
    <property type="match status" value="1"/>
</dbReference>
<dbReference type="Pfam" id="PF07687">
    <property type="entry name" value="M20_dimer"/>
    <property type="match status" value="1"/>
</dbReference>
<dbReference type="InterPro" id="IPR002933">
    <property type="entry name" value="Peptidase_M20"/>
</dbReference>
<dbReference type="Gene3D" id="3.40.630.10">
    <property type="entry name" value="Zn peptidases"/>
    <property type="match status" value="1"/>
</dbReference>
<dbReference type="InterPro" id="IPR017439">
    <property type="entry name" value="Amidohydrolase"/>
</dbReference>
<dbReference type="NCBIfam" id="TIGR01891">
    <property type="entry name" value="amidohydrolases"/>
    <property type="match status" value="1"/>
</dbReference>
<reference evidence="2 3" key="1">
    <citation type="submission" date="2019-12" db="EMBL/GenBank/DDBJ databases">
        <title>The whole genome sequencing of a strain isolated from a Mars analog, Dalangtan Playa.</title>
        <authorList>
            <person name="Huang T."/>
        </authorList>
    </citation>
    <scope>NUCLEOTIDE SEQUENCE [LARGE SCALE GENOMIC DNA]</scope>
    <source>
        <strain evidence="2 3">DP4-553-S</strain>
    </source>
</reference>
<dbReference type="SUPFAM" id="SSF53187">
    <property type="entry name" value="Zn-dependent exopeptidases"/>
    <property type="match status" value="1"/>
</dbReference>
<dbReference type="EMBL" id="CP046956">
    <property type="protein sequence ID" value="QTN01069.1"/>
    <property type="molecule type" value="Genomic_DNA"/>
</dbReference>
<sequence>MPDYEEKLKERAEAIKQDLIDWRRYLHQFPELSFQEEKTSAFVAARLENLQGIKIQKGIAGHGIVAVLKNGDGPVIALRADMDALPIQESTGLSFASTQDGVMHACGHDAHTAILLGAAELLAEDFQAGSLPCGTIKFLFQPAEEDTDVHGRTGAPYFLEAGVLDDVEAALALHMCPWQQSGDLQVNAGPSMASIDNFELTIKGEGGHAGYPHQTIDPVWSAAHTLQGLYGMISRRVDPLDVAALSVGSINGGAAFNVIPDQVTIKGTVRAYTEKVRRQLIEELEAVAATARLFGGRHQLYIENGEPALCNDGKLVELWKETFRTLFPDQKIYEAPYGMGGEDFSHIARKLPGAMVFLGCGWKDKENFPLHSPHFTLNEEVLPHGVALLTAVTHRLLQRQI</sequence>
<dbReference type="Proteomes" id="UP000665043">
    <property type="component" value="Chromosome"/>
</dbReference>
<name>A0ABX7VZC5_9BACI</name>
<keyword evidence="3" id="KW-1185">Reference proteome</keyword>
<dbReference type="Pfam" id="PF01546">
    <property type="entry name" value="Peptidase_M20"/>
    <property type="match status" value="1"/>
</dbReference>
<dbReference type="Gene3D" id="3.30.70.360">
    <property type="match status" value="1"/>
</dbReference>
<evidence type="ECO:0000259" key="1">
    <source>
        <dbReference type="Pfam" id="PF07687"/>
    </source>
</evidence>
<dbReference type="InterPro" id="IPR011650">
    <property type="entry name" value="Peptidase_M20_dimer"/>
</dbReference>
<dbReference type="SUPFAM" id="SSF55031">
    <property type="entry name" value="Bacterial exopeptidase dimerisation domain"/>
    <property type="match status" value="1"/>
</dbReference>
<gene>
    <name evidence="2" type="ORF">ERJ70_18300</name>
</gene>
<proteinExistence type="predicted"/>
<evidence type="ECO:0000313" key="3">
    <source>
        <dbReference type="Proteomes" id="UP000665043"/>
    </source>
</evidence>
<evidence type="ECO:0000313" key="2">
    <source>
        <dbReference type="EMBL" id="QTN01069.1"/>
    </source>
</evidence>
<dbReference type="RefSeq" id="WP_209366189.1">
    <property type="nucleotide sequence ID" value="NZ_CP046956.1"/>
</dbReference>
<feature type="domain" description="Peptidase M20 dimerisation" evidence="1">
    <location>
        <begin position="197"/>
        <end position="290"/>
    </location>
</feature>
<accession>A0ABX7VZC5</accession>
<organism evidence="2 3">
    <name type="scientific">Sediminibacillus dalangtanensis</name>
    <dbReference type="NCBI Taxonomy" id="2729421"/>
    <lineage>
        <taxon>Bacteria</taxon>
        <taxon>Bacillati</taxon>
        <taxon>Bacillota</taxon>
        <taxon>Bacilli</taxon>
        <taxon>Bacillales</taxon>
        <taxon>Bacillaceae</taxon>
        <taxon>Sediminibacillus</taxon>
    </lineage>
</organism>
<dbReference type="InterPro" id="IPR036264">
    <property type="entry name" value="Bact_exopeptidase_dim_dom"/>
</dbReference>